<evidence type="ECO:0000313" key="5">
    <source>
        <dbReference type="EMBL" id="HIX65824.1"/>
    </source>
</evidence>
<dbReference type="PROSITE" id="PS50893">
    <property type="entry name" value="ABC_TRANSPORTER_2"/>
    <property type="match status" value="1"/>
</dbReference>
<dbReference type="InterPro" id="IPR003593">
    <property type="entry name" value="AAA+_ATPase"/>
</dbReference>
<keyword evidence="2" id="KW-0547">Nucleotide-binding</keyword>
<organism evidence="5 6">
    <name type="scientific">Candidatus Anaerotruncus excrementipullorum</name>
    <dbReference type="NCBI Taxonomy" id="2838465"/>
    <lineage>
        <taxon>Bacteria</taxon>
        <taxon>Bacillati</taxon>
        <taxon>Bacillota</taxon>
        <taxon>Clostridia</taxon>
        <taxon>Eubacteriales</taxon>
        <taxon>Oscillospiraceae</taxon>
        <taxon>Anaerotruncus</taxon>
    </lineage>
</organism>
<dbReference type="AlphaFoldDB" id="A0A9D1WRL5"/>
<protein>
    <submittedName>
        <fullName evidence="5">ABC transporter ATP-binding protein</fullName>
    </submittedName>
</protein>
<reference evidence="5" key="1">
    <citation type="journal article" date="2021" name="PeerJ">
        <title>Extensive microbial diversity within the chicken gut microbiome revealed by metagenomics and culture.</title>
        <authorList>
            <person name="Gilroy R."/>
            <person name="Ravi A."/>
            <person name="Getino M."/>
            <person name="Pursley I."/>
            <person name="Horton D.L."/>
            <person name="Alikhan N.F."/>
            <person name="Baker D."/>
            <person name="Gharbi K."/>
            <person name="Hall N."/>
            <person name="Watson M."/>
            <person name="Adriaenssens E.M."/>
            <person name="Foster-Nyarko E."/>
            <person name="Jarju S."/>
            <person name="Secka A."/>
            <person name="Antonio M."/>
            <person name="Oren A."/>
            <person name="Chaudhuri R.R."/>
            <person name="La Ragione R."/>
            <person name="Hildebrand F."/>
            <person name="Pallen M.J."/>
        </authorList>
    </citation>
    <scope>NUCLEOTIDE SEQUENCE</scope>
    <source>
        <strain evidence="5">CHK188-5543</strain>
    </source>
</reference>
<dbReference type="InterPro" id="IPR051782">
    <property type="entry name" value="ABC_Transporter_VariousFunc"/>
</dbReference>
<dbReference type="EMBL" id="DXES01000133">
    <property type="protein sequence ID" value="HIX65824.1"/>
    <property type="molecule type" value="Genomic_DNA"/>
</dbReference>
<evidence type="ECO:0000256" key="1">
    <source>
        <dbReference type="ARBA" id="ARBA00022448"/>
    </source>
</evidence>
<dbReference type="Proteomes" id="UP000886800">
    <property type="component" value="Unassembled WGS sequence"/>
</dbReference>
<feature type="domain" description="ABC transporter" evidence="4">
    <location>
        <begin position="5"/>
        <end position="228"/>
    </location>
</feature>
<dbReference type="GO" id="GO:0005524">
    <property type="term" value="F:ATP binding"/>
    <property type="evidence" value="ECO:0007669"/>
    <property type="project" value="UniProtKB-KW"/>
</dbReference>
<evidence type="ECO:0000313" key="6">
    <source>
        <dbReference type="Proteomes" id="UP000886800"/>
    </source>
</evidence>
<gene>
    <name evidence="5" type="ORF">H9736_06190</name>
</gene>
<dbReference type="GO" id="GO:0016887">
    <property type="term" value="F:ATP hydrolysis activity"/>
    <property type="evidence" value="ECO:0007669"/>
    <property type="project" value="InterPro"/>
</dbReference>
<reference evidence="5" key="2">
    <citation type="submission" date="2021-04" db="EMBL/GenBank/DDBJ databases">
        <authorList>
            <person name="Gilroy R."/>
        </authorList>
    </citation>
    <scope>NUCLEOTIDE SEQUENCE</scope>
    <source>
        <strain evidence="5">CHK188-5543</strain>
    </source>
</reference>
<dbReference type="SMART" id="SM00382">
    <property type="entry name" value="AAA"/>
    <property type="match status" value="1"/>
</dbReference>
<keyword evidence="3 5" id="KW-0067">ATP-binding</keyword>
<evidence type="ECO:0000256" key="3">
    <source>
        <dbReference type="ARBA" id="ARBA00022840"/>
    </source>
</evidence>
<evidence type="ECO:0000259" key="4">
    <source>
        <dbReference type="PROSITE" id="PS50893"/>
    </source>
</evidence>
<sequence>MEPILECRGLEKRYGQGVQALRRIDLALPRGRIVGLLGPNGSGKSTLMKLCNGLLTPSAGSLYIQGQPVGVGTKPLVSYLPDRNYLNDWMRVEELVGFFADFYSNFDTAKAHEMLERLGLNPRDRLKTLSKGNKEKVQLILVMSRQVPLYLLDEPIGGVDPAARDYILRTILANYSENATILLSTHLIADVEKILDDVIFLKQGEVALSASVEQLREERGTSVDALFREVFKC</sequence>
<proteinExistence type="predicted"/>
<dbReference type="CDD" id="cd03230">
    <property type="entry name" value="ABC_DR_subfamily_A"/>
    <property type="match status" value="1"/>
</dbReference>
<dbReference type="PANTHER" id="PTHR42939:SF1">
    <property type="entry name" value="ABC TRANSPORTER ATP-BINDING PROTEIN ALBC-RELATED"/>
    <property type="match status" value="1"/>
</dbReference>
<keyword evidence="1" id="KW-0813">Transport</keyword>
<accession>A0A9D1WRL5</accession>
<evidence type="ECO:0000256" key="2">
    <source>
        <dbReference type="ARBA" id="ARBA00022741"/>
    </source>
</evidence>
<name>A0A9D1WRL5_9FIRM</name>
<dbReference type="InterPro" id="IPR003439">
    <property type="entry name" value="ABC_transporter-like_ATP-bd"/>
</dbReference>
<dbReference type="PANTHER" id="PTHR42939">
    <property type="entry name" value="ABC TRANSPORTER ATP-BINDING PROTEIN ALBC-RELATED"/>
    <property type="match status" value="1"/>
</dbReference>
<dbReference type="InterPro" id="IPR027417">
    <property type="entry name" value="P-loop_NTPase"/>
</dbReference>
<dbReference type="Gene3D" id="3.40.50.300">
    <property type="entry name" value="P-loop containing nucleotide triphosphate hydrolases"/>
    <property type="match status" value="1"/>
</dbReference>
<comment type="caution">
    <text evidence="5">The sequence shown here is derived from an EMBL/GenBank/DDBJ whole genome shotgun (WGS) entry which is preliminary data.</text>
</comment>
<dbReference type="SUPFAM" id="SSF52540">
    <property type="entry name" value="P-loop containing nucleoside triphosphate hydrolases"/>
    <property type="match status" value="1"/>
</dbReference>
<dbReference type="Pfam" id="PF00005">
    <property type="entry name" value="ABC_tran"/>
    <property type="match status" value="1"/>
</dbReference>